<feature type="repeat" description="Cell wall-binding" evidence="2">
    <location>
        <begin position="255"/>
        <end position="275"/>
    </location>
</feature>
<dbReference type="STRING" id="29367.CLPUN_27300"/>
<accession>A0A1S8TEX4</accession>
<feature type="repeat" description="Cell wall-binding" evidence="2">
    <location>
        <begin position="276"/>
        <end position="296"/>
    </location>
</feature>
<dbReference type="SUPFAM" id="SSF69360">
    <property type="entry name" value="Cell wall binding repeat"/>
    <property type="match status" value="1"/>
</dbReference>
<keyword evidence="5" id="KW-1185">Reference proteome</keyword>
<dbReference type="RefSeq" id="WP_077847829.1">
    <property type="nucleotide sequence ID" value="NZ_LZZM01000174.1"/>
</dbReference>
<dbReference type="Proteomes" id="UP000190890">
    <property type="component" value="Unassembled WGS sequence"/>
</dbReference>
<dbReference type="EC" id="3.5.1.28" evidence="4"/>
<dbReference type="InterPro" id="IPR025883">
    <property type="entry name" value="Cadherin-like_domain"/>
</dbReference>
<comment type="caution">
    <text evidence="4">The sequence shown here is derived from an EMBL/GenBank/DDBJ whole genome shotgun (WGS) entry which is preliminary data.</text>
</comment>
<evidence type="ECO:0000313" key="4">
    <source>
        <dbReference type="EMBL" id="OOM76343.1"/>
    </source>
</evidence>
<dbReference type="OrthoDB" id="1879046at2"/>
<feature type="repeat" description="Cell wall-binding" evidence="2">
    <location>
        <begin position="215"/>
        <end position="234"/>
    </location>
</feature>
<evidence type="ECO:0000256" key="2">
    <source>
        <dbReference type="PROSITE-ProRule" id="PRU00591"/>
    </source>
</evidence>
<evidence type="ECO:0000313" key="5">
    <source>
        <dbReference type="Proteomes" id="UP000190890"/>
    </source>
</evidence>
<reference evidence="4 5" key="1">
    <citation type="submission" date="2016-05" db="EMBL/GenBank/DDBJ databases">
        <title>Microbial solvent formation.</title>
        <authorList>
            <person name="Poehlein A."/>
            <person name="Montoya Solano J.D."/>
            <person name="Flitsch S."/>
            <person name="Krabben P."/>
            <person name="Duerre P."/>
            <person name="Daniel R."/>
        </authorList>
    </citation>
    <scope>NUCLEOTIDE SEQUENCE [LARGE SCALE GENOMIC DNA]</scope>
    <source>
        <strain evidence="4 5">DSM 2619</strain>
    </source>
</reference>
<evidence type="ECO:0000256" key="1">
    <source>
        <dbReference type="ARBA" id="ARBA00022737"/>
    </source>
</evidence>
<dbReference type="GO" id="GO:0008745">
    <property type="term" value="F:N-acetylmuramoyl-L-alanine amidase activity"/>
    <property type="evidence" value="ECO:0007669"/>
    <property type="project" value="UniProtKB-EC"/>
</dbReference>
<feature type="domain" description="Cadherin-like beta-sandwich-like" evidence="3">
    <location>
        <begin position="65"/>
        <end position="142"/>
    </location>
</feature>
<dbReference type="Pfam" id="PF01473">
    <property type="entry name" value="Choline_bind_1"/>
    <property type="match status" value="1"/>
</dbReference>
<gene>
    <name evidence="4" type="primary">lytA_12</name>
    <name evidence="4" type="ORF">CLPUN_27300</name>
</gene>
<keyword evidence="4" id="KW-0378">Hydrolase</keyword>
<dbReference type="EMBL" id="LZZM01000174">
    <property type="protein sequence ID" value="OOM76343.1"/>
    <property type="molecule type" value="Genomic_DNA"/>
</dbReference>
<feature type="repeat" description="Cell wall-binding" evidence="2">
    <location>
        <begin position="235"/>
        <end position="254"/>
    </location>
</feature>
<dbReference type="InterPro" id="IPR018337">
    <property type="entry name" value="Cell_wall/Cho-bd_repeat"/>
</dbReference>
<dbReference type="Pfam" id="PF12733">
    <property type="entry name" value="Cadherin-like"/>
    <property type="match status" value="1"/>
</dbReference>
<dbReference type="PROSITE" id="PS51170">
    <property type="entry name" value="CW"/>
    <property type="match status" value="4"/>
</dbReference>
<name>A0A1S8TEX4_9CLOT</name>
<dbReference type="Gene3D" id="2.10.270.10">
    <property type="entry name" value="Cholin Binding"/>
    <property type="match status" value="1"/>
</dbReference>
<dbReference type="Pfam" id="PF19127">
    <property type="entry name" value="Choline_bind_3"/>
    <property type="match status" value="1"/>
</dbReference>
<evidence type="ECO:0000259" key="3">
    <source>
        <dbReference type="Pfam" id="PF12733"/>
    </source>
</evidence>
<sequence length="315" mass="35796">MHKKIKLIIATSLILGAVSGILPTNDFVLGTTKAYASSHDDDDDDDDYYEEAVLSGIYLSEGDIDFDKDNTEYNISVKKDTSEITIKAKPEDDDYIVEVGNTYVEEKDDYEATVKLKEGNNTVKIYVKSDDDDETYVLNIYRGDVAKVVDTNKNTTATSAQTFTINNSTNKFNTWDRIDGKLKYLDGTGQVLKNMWWFDKSTGINYYLKEDGARATGWFQNNGNWYYFNDNGEMKTGWVSINKNWYYLNKSGAMKMGWLEDSDGNWYYLDNNGAMKTGWIDGSNGKWYYLDSTGKMIKNSTVNGYQLNNDGVLAN</sequence>
<organism evidence="4 5">
    <name type="scientific">Clostridium puniceum</name>
    <dbReference type="NCBI Taxonomy" id="29367"/>
    <lineage>
        <taxon>Bacteria</taxon>
        <taxon>Bacillati</taxon>
        <taxon>Bacillota</taxon>
        <taxon>Clostridia</taxon>
        <taxon>Eubacteriales</taxon>
        <taxon>Clostridiaceae</taxon>
        <taxon>Clostridium</taxon>
    </lineage>
</organism>
<dbReference type="AlphaFoldDB" id="A0A1S8TEX4"/>
<keyword evidence="1" id="KW-0677">Repeat</keyword>
<proteinExistence type="predicted"/>
<protein>
    <submittedName>
        <fullName evidence="4">Autolysin</fullName>
        <ecNumber evidence="4">3.5.1.28</ecNumber>
    </submittedName>
</protein>